<dbReference type="EMBL" id="BAOQ01000013">
    <property type="protein sequence ID" value="GAC83554.1"/>
    <property type="molecule type" value="Genomic_DNA"/>
</dbReference>
<dbReference type="Proteomes" id="UP000035021">
    <property type="component" value="Unassembled WGS sequence"/>
</dbReference>
<gene>
    <name evidence="1" type="ORF">GP2_013_00310</name>
</gene>
<keyword evidence="2" id="KW-1185">Reference proteome</keyword>
<comment type="caution">
    <text evidence="1">The sequence shown here is derived from an EMBL/GenBank/DDBJ whole genome shotgun (WGS) entry which is preliminary data.</text>
</comment>
<proteinExistence type="predicted"/>
<accession>A0ABQ0IJ14</accession>
<reference evidence="1 2" key="1">
    <citation type="submission" date="2013-02" db="EMBL/GenBank/DDBJ databases">
        <title>Whole genome shotgun sequence of Gordonia paraffinivorans NBRC 108238.</title>
        <authorList>
            <person name="Isaki-Nakamura S."/>
            <person name="Hosoyama A."/>
            <person name="Tsuchikane K."/>
            <person name="Ando Y."/>
            <person name="Baba S."/>
            <person name="Ohji S."/>
            <person name="Hamada M."/>
            <person name="Tamura T."/>
            <person name="Yamazoe A."/>
            <person name="Yamazaki S."/>
            <person name="Fujita N."/>
        </authorList>
    </citation>
    <scope>NUCLEOTIDE SEQUENCE [LARGE SCALE GENOMIC DNA]</scope>
    <source>
        <strain evidence="1 2">NBRC 108238</strain>
    </source>
</reference>
<protein>
    <submittedName>
        <fullName evidence="1">Uncharacterized protein</fullName>
    </submittedName>
</protein>
<sequence length="75" mass="7945">MQHGISRQYFDGPPAAASVPHRVAGLAAEPSEPECRAERARMPPEPAPEYVPLGDGGLIRMEVLEPGTRTGGDPP</sequence>
<name>A0ABQ0IJ14_9ACTN</name>
<evidence type="ECO:0000313" key="1">
    <source>
        <dbReference type="EMBL" id="GAC83554.1"/>
    </source>
</evidence>
<evidence type="ECO:0000313" key="2">
    <source>
        <dbReference type="Proteomes" id="UP000035021"/>
    </source>
</evidence>
<organism evidence="1 2">
    <name type="scientific">Gordonia paraffinivorans NBRC 108238</name>
    <dbReference type="NCBI Taxonomy" id="1223543"/>
    <lineage>
        <taxon>Bacteria</taxon>
        <taxon>Bacillati</taxon>
        <taxon>Actinomycetota</taxon>
        <taxon>Actinomycetes</taxon>
        <taxon>Mycobacteriales</taxon>
        <taxon>Gordoniaceae</taxon>
        <taxon>Gordonia</taxon>
    </lineage>
</organism>
<dbReference type="RefSeq" id="WP_006899788.1">
    <property type="nucleotide sequence ID" value="NZ_BAOQ01000013.1"/>
</dbReference>